<name>A0A0F9L464_9ZZZZ</name>
<dbReference type="EMBL" id="LAZR01007931">
    <property type="protein sequence ID" value="KKM81986.1"/>
    <property type="molecule type" value="Genomic_DNA"/>
</dbReference>
<dbReference type="AlphaFoldDB" id="A0A0F9L464"/>
<gene>
    <name evidence="1" type="ORF">LCGC14_1324140</name>
</gene>
<reference evidence="1" key="1">
    <citation type="journal article" date="2015" name="Nature">
        <title>Complex archaea that bridge the gap between prokaryotes and eukaryotes.</title>
        <authorList>
            <person name="Spang A."/>
            <person name="Saw J.H."/>
            <person name="Jorgensen S.L."/>
            <person name="Zaremba-Niedzwiedzka K."/>
            <person name="Martijn J."/>
            <person name="Lind A.E."/>
            <person name="van Eijk R."/>
            <person name="Schleper C."/>
            <person name="Guy L."/>
            <person name="Ettema T.J."/>
        </authorList>
    </citation>
    <scope>NUCLEOTIDE SEQUENCE</scope>
</reference>
<organism evidence="1">
    <name type="scientific">marine sediment metagenome</name>
    <dbReference type="NCBI Taxonomy" id="412755"/>
    <lineage>
        <taxon>unclassified sequences</taxon>
        <taxon>metagenomes</taxon>
        <taxon>ecological metagenomes</taxon>
    </lineage>
</organism>
<comment type="caution">
    <text evidence="1">The sequence shown here is derived from an EMBL/GenBank/DDBJ whole genome shotgun (WGS) entry which is preliminary data.</text>
</comment>
<sequence>MVTSEQVIAAYDSPYLDQMQCWRCGRIIEGEIAKDFKNAPAINIEEVFREDMDPLPLSRSPIPPRTLDVTSEWRCDCGVRFSFRDRGLTAERFVDLFGPDPPATP</sequence>
<evidence type="ECO:0000313" key="1">
    <source>
        <dbReference type="EMBL" id="KKM81986.1"/>
    </source>
</evidence>
<protein>
    <submittedName>
        <fullName evidence="1">Uncharacterized protein</fullName>
    </submittedName>
</protein>
<proteinExistence type="predicted"/>
<accession>A0A0F9L464</accession>